<comment type="caution">
    <text evidence="1">The sequence shown here is derived from an EMBL/GenBank/DDBJ whole genome shotgun (WGS) entry which is preliminary data.</text>
</comment>
<dbReference type="Proteomes" id="UP000290288">
    <property type="component" value="Unassembled WGS sequence"/>
</dbReference>
<keyword evidence="2" id="KW-1185">Reference proteome</keyword>
<evidence type="ECO:0000313" key="2">
    <source>
        <dbReference type="Proteomes" id="UP000290288"/>
    </source>
</evidence>
<organism evidence="1 2">
    <name type="scientific">Candolleomyces aberdarensis</name>
    <dbReference type="NCBI Taxonomy" id="2316362"/>
    <lineage>
        <taxon>Eukaryota</taxon>
        <taxon>Fungi</taxon>
        <taxon>Dikarya</taxon>
        <taxon>Basidiomycota</taxon>
        <taxon>Agaricomycotina</taxon>
        <taxon>Agaricomycetes</taxon>
        <taxon>Agaricomycetidae</taxon>
        <taxon>Agaricales</taxon>
        <taxon>Agaricineae</taxon>
        <taxon>Psathyrellaceae</taxon>
        <taxon>Candolleomyces</taxon>
    </lineage>
</organism>
<sequence length="62" mass="6685">MLAPYDKEAENASLMTGTSKCPTPFETGSLWMGLGCPSLRHLQPGKRPIGLATSPALEYAKY</sequence>
<dbReference type="AlphaFoldDB" id="A0A4Q2D922"/>
<evidence type="ECO:0000313" key="1">
    <source>
        <dbReference type="EMBL" id="RXW14954.1"/>
    </source>
</evidence>
<proteinExistence type="predicted"/>
<name>A0A4Q2D922_9AGAR</name>
<gene>
    <name evidence="1" type="ORF">EST38_g10901</name>
</gene>
<accession>A0A4Q2D922</accession>
<protein>
    <submittedName>
        <fullName evidence="1">Uncharacterized protein</fullName>
    </submittedName>
</protein>
<reference evidence="1 2" key="1">
    <citation type="submission" date="2019-01" db="EMBL/GenBank/DDBJ databases">
        <title>Draft genome sequence of Psathyrella aberdarensis IHI B618.</title>
        <authorList>
            <person name="Buettner E."/>
            <person name="Kellner H."/>
        </authorList>
    </citation>
    <scope>NUCLEOTIDE SEQUENCE [LARGE SCALE GENOMIC DNA]</scope>
    <source>
        <strain evidence="1 2">IHI B618</strain>
    </source>
</reference>
<dbReference type="EMBL" id="SDEE01000620">
    <property type="protein sequence ID" value="RXW14954.1"/>
    <property type="molecule type" value="Genomic_DNA"/>
</dbReference>